<dbReference type="AlphaFoldDB" id="U7USL8"/>
<dbReference type="PROSITE" id="PS51202">
    <property type="entry name" value="RCK_C"/>
    <property type="match status" value="1"/>
</dbReference>
<dbReference type="InterPro" id="IPR003148">
    <property type="entry name" value="RCK_N"/>
</dbReference>
<proteinExistence type="predicted"/>
<dbReference type="eggNOG" id="COG0569">
    <property type="taxonomic scope" value="Bacteria"/>
</dbReference>
<dbReference type="RefSeq" id="WP_023052616.1">
    <property type="nucleotide sequence ID" value="NZ_AWXA01000004.1"/>
</dbReference>
<dbReference type="InterPro" id="IPR006037">
    <property type="entry name" value="RCK_C"/>
</dbReference>
<reference evidence="3 4" key="1">
    <citation type="submission" date="2013-09" db="EMBL/GenBank/DDBJ databases">
        <authorList>
            <person name="Durkin A.S."/>
            <person name="Haft D.R."/>
            <person name="McCorrison J."/>
            <person name="Torralba M."/>
            <person name="Gillis M."/>
            <person name="Haft D.H."/>
            <person name="Methe B."/>
            <person name="Sutton G."/>
            <person name="Nelson K.E."/>
        </authorList>
    </citation>
    <scope>NUCLEOTIDE SEQUENCE [LARGE SCALE GENOMIC DNA]</scope>
    <source>
        <strain evidence="3 4">BV3C16-1</strain>
    </source>
</reference>
<evidence type="ECO:0000259" key="1">
    <source>
        <dbReference type="PROSITE" id="PS51201"/>
    </source>
</evidence>
<keyword evidence="4" id="KW-1185">Reference proteome</keyword>
<dbReference type="OrthoDB" id="9776294at2"/>
<dbReference type="GO" id="GO:0006813">
    <property type="term" value="P:potassium ion transport"/>
    <property type="evidence" value="ECO:0007669"/>
    <property type="project" value="InterPro"/>
</dbReference>
<dbReference type="EMBL" id="AWXA01000004">
    <property type="protein sequence ID" value="ERT62442.1"/>
    <property type="molecule type" value="Genomic_DNA"/>
</dbReference>
<feature type="domain" description="RCK N-terminal" evidence="1">
    <location>
        <begin position="3"/>
        <end position="119"/>
    </location>
</feature>
<name>U7USL8_9FIRM</name>
<dbReference type="PROSITE" id="PS51201">
    <property type="entry name" value="RCK_N"/>
    <property type="match status" value="1"/>
</dbReference>
<dbReference type="Pfam" id="PF02080">
    <property type="entry name" value="TrkA_C"/>
    <property type="match status" value="1"/>
</dbReference>
<evidence type="ECO:0000259" key="2">
    <source>
        <dbReference type="PROSITE" id="PS51202"/>
    </source>
</evidence>
<dbReference type="InterPro" id="IPR036291">
    <property type="entry name" value="NAD(P)-bd_dom_sf"/>
</dbReference>
<dbReference type="GO" id="GO:0008324">
    <property type="term" value="F:monoatomic cation transmembrane transporter activity"/>
    <property type="evidence" value="ECO:0007669"/>
    <property type="project" value="InterPro"/>
</dbReference>
<dbReference type="Gene3D" id="3.30.70.1450">
    <property type="entry name" value="Regulator of K+ conductance, C-terminal domain"/>
    <property type="match status" value="1"/>
</dbReference>
<dbReference type="PANTHER" id="PTHR43833">
    <property type="entry name" value="POTASSIUM CHANNEL PROTEIN 2-RELATED-RELATED"/>
    <property type="match status" value="1"/>
</dbReference>
<comment type="caution">
    <text evidence="3">The sequence shown here is derived from an EMBL/GenBank/DDBJ whole genome shotgun (WGS) entry which is preliminary data.</text>
</comment>
<protein>
    <submittedName>
        <fullName evidence="3">NADP oxidoreductase coenzyme F420-dependent</fullName>
    </submittedName>
</protein>
<accession>U7USL8</accession>
<dbReference type="SUPFAM" id="SSF116726">
    <property type="entry name" value="TrkA C-terminal domain-like"/>
    <property type="match status" value="1"/>
</dbReference>
<dbReference type="PANTHER" id="PTHR43833:SF7">
    <property type="entry name" value="KTR SYSTEM POTASSIUM UPTAKE PROTEIN C"/>
    <property type="match status" value="1"/>
</dbReference>
<sequence length="217" mass="23798">MNKRVIAVIGLGRFGTTVAKAVADLGHEVLAVDVDPDRVQKISPYVTHAVIADSTDEAALQSLSLNQFDAVVVAIGANKQANLMTAMLVEEQGVRRVIAKAQDELQGRLLEKIGVDTVIYPESDMAMRLAQMLTRRHVVDYLQLSAQAGLVEMETPEFLVGKTLKTSGLREKYRLIVAAIRHDENLIVAPDPDIPLAAEDKLIIIGRDDDIHRLENT</sequence>
<gene>
    <name evidence="3" type="ORF">HMPREF1250_1258</name>
</gene>
<dbReference type="Proteomes" id="UP000017090">
    <property type="component" value="Unassembled WGS sequence"/>
</dbReference>
<dbReference type="InterPro" id="IPR036721">
    <property type="entry name" value="RCK_C_sf"/>
</dbReference>
<dbReference type="InterPro" id="IPR050721">
    <property type="entry name" value="Trk_Ktr_HKT_K-transport"/>
</dbReference>
<dbReference type="STRING" id="1111454.HMPREF1250_1258"/>
<dbReference type="PATRIC" id="fig|1111454.3.peg.83"/>
<organism evidence="3 4">
    <name type="scientific">Megasphaera vaginalis</name>
    <name type="common">ex Srinivasan et al. 2021</name>
    <dbReference type="NCBI Taxonomy" id="1111454"/>
    <lineage>
        <taxon>Bacteria</taxon>
        <taxon>Bacillati</taxon>
        <taxon>Bacillota</taxon>
        <taxon>Negativicutes</taxon>
        <taxon>Veillonellales</taxon>
        <taxon>Veillonellaceae</taxon>
        <taxon>Megasphaera</taxon>
    </lineage>
</organism>
<feature type="domain" description="RCK C-terminal" evidence="2">
    <location>
        <begin position="136"/>
        <end position="217"/>
    </location>
</feature>
<evidence type="ECO:0000313" key="4">
    <source>
        <dbReference type="Proteomes" id="UP000017090"/>
    </source>
</evidence>
<dbReference type="Gene3D" id="3.40.50.720">
    <property type="entry name" value="NAD(P)-binding Rossmann-like Domain"/>
    <property type="match status" value="1"/>
</dbReference>
<dbReference type="Pfam" id="PF02254">
    <property type="entry name" value="TrkA_N"/>
    <property type="match status" value="1"/>
</dbReference>
<dbReference type="SUPFAM" id="SSF51735">
    <property type="entry name" value="NAD(P)-binding Rossmann-fold domains"/>
    <property type="match status" value="1"/>
</dbReference>
<evidence type="ECO:0000313" key="3">
    <source>
        <dbReference type="EMBL" id="ERT62442.1"/>
    </source>
</evidence>